<reference evidence="2 3" key="1">
    <citation type="journal article" date="2023" name="Plant Biotechnol. J.">
        <title>Chromosome-level wild Hevea brasiliensis genome provides new tools for genomic-assisted breeding and valuable loci to elevate rubber yield.</title>
        <authorList>
            <person name="Cheng H."/>
            <person name="Song X."/>
            <person name="Hu Y."/>
            <person name="Wu T."/>
            <person name="Yang Q."/>
            <person name="An Z."/>
            <person name="Feng S."/>
            <person name="Deng Z."/>
            <person name="Wu W."/>
            <person name="Zeng X."/>
            <person name="Tu M."/>
            <person name="Wang X."/>
            <person name="Huang H."/>
        </authorList>
    </citation>
    <scope>NUCLEOTIDE SEQUENCE [LARGE SCALE GENOMIC DNA]</scope>
    <source>
        <strain evidence="2">MT/VB/25A 57/8</strain>
    </source>
</reference>
<gene>
    <name evidence="2" type="ORF">P3X46_032279</name>
</gene>
<dbReference type="PANTHER" id="PTHR31175">
    <property type="entry name" value="AUXIN-RESPONSIVE FAMILY PROTEIN"/>
    <property type="match status" value="1"/>
</dbReference>
<name>A0ABQ9KCT9_HEVBR</name>
<evidence type="ECO:0000313" key="2">
    <source>
        <dbReference type="EMBL" id="KAJ9135058.1"/>
    </source>
</evidence>
<comment type="similarity">
    <text evidence="1">Belongs to the ARG7 family.</text>
</comment>
<sequence length="183" mass="21002">MYIYIYIYIYIYKSNLFPLLYSTRLAISLKSFSCCRLNIIIMINTKRFIEVARRWQSIATKGRKRLSFPRINGDGSVSSSKASSVPSKGHFVVYSSDQKHFAIPSTYLYSDIFQGLFKMSEEEYGLQSEGPITMPCDSIIMEYINATRDVERALLVTIASNCYSSSFYFQHQAISHQLPICTV</sequence>
<accession>A0ABQ9KCT9</accession>
<dbReference type="Pfam" id="PF02519">
    <property type="entry name" value="Auxin_inducible"/>
    <property type="match status" value="1"/>
</dbReference>
<keyword evidence="3" id="KW-1185">Reference proteome</keyword>
<comment type="caution">
    <text evidence="2">The sequence shown here is derived from an EMBL/GenBank/DDBJ whole genome shotgun (WGS) entry which is preliminary data.</text>
</comment>
<organism evidence="2 3">
    <name type="scientific">Hevea brasiliensis</name>
    <name type="common">Para rubber tree</name>
    <name type="synonym">Siphonia brasiliensis</name>
    <dbReference type="NCBI Taxonomy" id="3981"/>
    <lineage>
        <taxon>Eukaryota</taxon>
        <taxon>Viridiplantae</taxon>
        <taxon>Streptophyta</taxon>
        <taxon>Embryophyta</taxon>
        <taxon>Tracheophyta</taxon>
        <taxon>Spermatophyta</taxon>
        <taxon>Magnoliopsida</taxon>
        <taxon>eudicotyledons</taxon>
        <taxon>Gunneridae</taxon>
        <taxon>Pentapetalae</taxon>
        <taxon>rosids</taxon>
        <taxon>fabids</taxon>
        <taxon>Malpighiales</taxon>
        <taxon>Euphorbiaceae</taxon>
        <taxon>Crotonoideae</taxon>
        <taxon>Micrandreae</taxon>
        <taxon>Hevea</taxon>
    </lineage>
</organism>
<dbReference type="Proteomes" id="UP001174677">
    <property type="component" value="Chromosome 18"/>
</dbReference>
<proteinExistence type="inferred from homology"/>
<evidence type="ECO:0000313" key="3">
    <source>
        <dbReference type="Proteomes" id="UP001174677"/>
    </source>
</evidence>
<protein>
    <recommendedName>
        <fullName evidence="4">Auxin-induced protein</fullName>
    </recommendedName>
</protein>
<evidence type="ECO:0008006" key="4">
    <source>
        <dbReference type="Google" id="ProtNLM"/>
    </source>
</evidence>
<dbReference type="InterPro" id="IPR003676">
    <property type="entry name" value="SAUR_fam"/>
</dbReference>
<evidence type="ECO:0000256" key="1">
    <source>
        <dbReference type="ARBA" id="ARBA00006974"/>
    </source>
</evidence>
<dbReference type="PANTHER" id="PTHR31175:SF111">
    <property type="entry name" value="AUXIN-RESPONSIVE PROTEIN SAUR68-LIKE"/>
    <property type="match status" value="1"/>
</dbReference>
<dbReference type="EMBL" id="JARPOI010000018">
    <property type="protein sequence ID" value="KAJ9135058.1"/>
    <property type="molecule type" value="Genomic_DNA"/>
</dbReference>